<evidence type="ECO:0000313" key="2">
    <source>
        <dbReference type="Proteomes" id="UP000286246"/>
    </source>
</evidence>
<evidence type="ECO:0000313" key="1">
    <source>
        <dbReference type="EMBL" id="RKE57555.1"/>
    </source>
</evidence>
<reference evidence="1 2" key="1">
    <citation type="submission" date="2018-09" db="EMBL/GenBank/DDBJ databases">
        <title>Genomic Encyclopedia of Type Strains, Phase III (KMG-III): the genomes of soil and plant-associated and newly described type strains.</title>
        <authorList>
            <person name="Whitman W."/>
        </authorList>
    </citation>
    <scope>NUCLEOTIDE SEQUENCE [LARGE SCALE GENOMIC DNA]</scope>
    <source>
        <strain evidence="1 2">CECT 7938</strain>
    </source>
</reference>
<organism evidence="1 2">
    <name type="scientific">Sphingobacterium detergens</name>
    <dbReference type="NCBI Taxonomy" id="1145106"/>
    <lineage>
        <taxon>Bacteria</taxon>
        <taxon>Pseudomonadati</taxon>
        <taxon>Bacteroidota</taxon>
        <taxon>Sphingobacteriia</taxon>
        <taxon>Sphingobacteriales</taxon>
        <taxon>Sphingobacteriaceae</taxon>
        <taxon>Sphingobacterium</taxon>
    </lineage>
</organism>
<proteinExistence type="predicted"/>
<dbReference type="EMBL" id="RAPY01000001">
    <property type="protein sequence ID" value="RKE57555.1"/>
    <property type="molecule type" value="Genomic_DNA"/>
</dbReference>
<accession>A0A420BLS5</accession>
<dbReference type="OrthoDB" id="3352011at2"/>
<keyword evidence="2" id="KW-1185">Reference proteome</keyword>
<dbReference type="AlphaFoldDB" id="A0A420BLS5"/>
<dbReference type="RefSeq" id="WP_120259102.1">
    <property type="nucleotide sequence ID" value="NZ_RAPY01000001.1"/>
</dbReference>
<name>A0A420BLS5_SPHD1</name>
<protein>
    <recommendedName>
        <fullName evidence="3">Methane monooxygenase PmoA-like</fullName>
    </recommendedName>
</protein>
<gene>
    <name evidence="1" type="ORF">DFQ12_2445</name>
</gene>
<evidence type="ECO:0008006" key="3">
    <source>
        <dbReference type="Google" id="ProtNLM"/>
    </source>
</evidence>
<dbReference type="Proteomes" id="UP000286246">
    <property type="component" value="Unassembled WGS sequence"/>
</dbReference>
<comment type="caution">
    <text evidence="1">The sequence shown here is derived from an EMBL/GenBank/DDBJ whole genome shotgun (WGS) entry which is preliminary data.</text>
</comment>
<sequence length="350" mass="40003">MKRLLLPLLFLVADLLYGQGSSMPWQQLAPPDTTGTWVQPVQAKPAMPVWGHVNGIRIGLDPLPGPRGLIRIYTPYLNYGFSEVMNFIAFEPIPKGKETRGFSELEMSSIHPGKRGKHFWSADHPTGVSALDGEYPARGIVEQNNDEETLTVYLFAEPFDNGAKVYARLRFFASRPYEFELATYTYEGSQELDYFILTATMGNKPRLRTLFLRDGKESALELWPDYKDIHFTPHAYFPQQRMIRDKKGYVYFIAAPDEVDYLKTVYTAGTNQHWKYRGKPATQYWIKKNPSEQLNGLLTGRFTYWASKEPIPGGVSIENFELKEPFKAGDSFIFGITPLSPKAFIQHIKH</sequence>